<feature type="region of interest" description="Disordered" evidence="1">
    <location>
        <begin position="102"/>
        <end position="127"/>
    </location>
</feature>
<keyword evidence="3" id="KW-1185">Reference proteome</keyword>
<dbReference type="Proteomes" id="UP000308197">
    <property type="component" value="Unassembled WGS sequence"/>
</dbReference>
<name>A0A5C3NQV9_9APHY</name>
<dbReference type="STRING" id="1314778.A0A5C3NQV9"/>
<dbReference type="AlphaFoldDB" id="A0A5C3NQV9"/>
<reference evidence="2 3" key="1">
    <citation type="journal article" date="2019" name="Nat. Ecol. Evol.">
        <title>Megaphylogeny resolves global patterns of mushroom evolution.</title>
        <authorList>
            <person name="Varga T."/>
            <person name="Krizsan K."/>
            <person name="Foldi C."/>
            <person name="Dima B."/>
            <person name="Sanchez-Garcia M."/>
            <person name="Sanchez-Ramirez S."/>
            <person name="Szollosi G.J."/>
            <person name="Szarkandi J.G."/>
            <person name="Papp V."/>
            <person name="Albert L."/>
            <person name="Andreopoulos W."/>
            <person name="Angelini C."/>
            <person name="Antonin V."/>
            <person name="Barry K.W."/>
            <person name="Bougher N.L."/>
            <person name="Buchanan P."/>
            <person name="Buyck B."/>
            <person name="Bense V."/>
            <person name="Catcheside P."/>
            <person name="Chovatia M."/>
            <person name="Cooper J."/>
            <person name="Damon W."/>
            <person name="Desjardin D."/>
            <person name="Finy P."/>
            <person name="Geml J."/>
            <person name="Haridas S."/>
            <person name="Hughes K."/>
            <person name="Justo A."/>
            <person name="Karasinski D."/>
            <person name="Kautmanova I."/>
            <person name="Kiss B."/>
            <person name="Kocsube S."/>
            <person name="Kotiranta H."/>
            <person name="LaButti K.M."/>
            <person name="Lechner B.E."/>
            <person name="Liimatainen K."/>
            <person name="Lipzen A."/>
            <person name="Lukacs Z."/>
            <person name="Mihaltcheva S."/>
            <person name="Morgado L.N."/>
            <person name="Niskanen T."/>
            <person name="Noordeloos M.E."/>
            <person name="Ohm R.A."/>
            <person name="Ortiz-Santana B."/>
            <person name="Ovrebo C."/>
            <person name="Racz N."/>
            <person name="Riley R."/>
            <person name="Savchenko A."/>
            <person name="Shiryaev A."/>
            <person name="Soop K."/>
            <person name="Spirin V."/>
            <person name="Szebenyi C."/>
            <person name="Tomsovsky M."/>
            <person name="Tulloss R.E."/>
            <person name="Uehling J."/>
            <person name="Grigoriev I.V."/>
            <person name="Vagvolgyi C."/>
            <person name="Papp T."/>
            <person name="Martin F.M."/>
            <person name="Miettinen O."/>
            <person name="Hibbett D.S."/>
            <person name="Nagy L.G."/>
        </authorList>
    </citation>
    <scope>NUCLEOTIDE SEQUENCE [LARGE SCALE GENOMIC DNA]</scope>
    <source>
        <strain evidence="2 3">HHB13444</strain>
    </source>
</reference>
<gene>
    <name evidence="2" type="ORF">K466DRAFT_462572</name>
</gene>
<evidence type="ECO:0000313" key="2">
    <source>
        <dbReference type="EMBL" id="TFK79764.1"/>
    </source>
</evidence>
<dbReference type="InParanoid" id="A0A5C3NQV9"/>
<organism evidence="2 3">
    <name type="scientific">Polyporus arcularius HHB13444</name>
    <dbReference type="NCBI Taxonomy" id="1314778"/>
    <lineage>
        <taxon>Eukaryota</taxon>
        <taxon>Fungi</taxon>
        <taxon>Dikarya</taxon>
        <taxon>Basidiomycota</taxon>
        <taxon>Agaricomycotina</taxon>
        <taxon>Agaricomycetes</taxon>
        <taxon>Polyporales</taxon>
        <taxon>Polyporaceae</taxon>
        <taxon>Polyporus</taxon>
    </lineage>
</organism>
<dbReference type="EMBL" id="ML211936">
    <property type="protein sequence ID" value="TFK79764.1"/>
    <property type="molecule type" value="Genomic_DNA"/>
</dbReference>
<evidence type="ECO:0000256" key="1">
    <source>
        <dbReference type="SAM" id="MobiDB-lite"/>
    </source>
</evidence>
<feature type="non-terminal residue" evidence="2">
    <location>
        <position position="1"/>
    </location>
</feature>
<feature type="non-terminal residue" evidence="2">
    <location>
        <position position="148"/>
    </location>
</feature>
<feature type="compositionally biased region" description="Polar residues" evidence="1">
    <location>
        <begin position="110"/>
        <end position="127"/>
    </location>
</feature>
<protein>
    <submittedName>
        <fullName evidence="2">Uncharacterized protein</fullName>
    </submittedName>
</protein>
<evidence type="ECO:0000313" key="3">
    <source>
        <dbReference type="Proteomes" id="UP000308197"/>
    </source>
</evidence>
<accession>A0A5C3NQV9</accession>
<sequence>QNHHVLPPAEYRTLRDNLVHIVAALDDVRHKSIDPPELPSLPIIQTVRTGKRGRPPQPIDPTFLRHALAVRGPARISKVLKCSSRHVRREALRQSLVQPAPPVFRHVNNPDGTQSRVHTSQTAPVSTLSDHELDATLADILTAYPGFG</sequence>
<proteinExistence type="predicted"/>